<dbReference type="PANTHER" id="PTHR24171">
    <property type="entry name" value="ANKYRIN REPEAT DOMAIN-CONTAINING PROTEIN 39-RELATED"/>
    <property type="match status" value="1"/>
</dbReference>
<evidence type="ECO:0000256" key="3">
    <source>
        <dbReference type="PROSITE-ProRule" id="PRU00023"/>
    </source>
</evidence>
<dbReference type="PRINTS" id="PR01415">
    <property type="entry name" value="ANKYRIN"/>
</dbReference>
<dbReference type="Pfam" id="PF12796">
    <property type="entry name" value="Ank_2"/>
    <property type="match status" value="2"/>
</dbReference>
<comment type="caution">
    <text evidence="4">The sequence shown here is derived from an EMBL/GenBank/DDBJ whole genome shotgun (WGS) entry which is preliminary data.</text>
</comment>
<evidence type="ECO:0000256" key="1">
    <source>
        <dbReference type="ARBA" id="ARBA00022737"/>
    </source>
</evidence>
<accession>A0A8H3LQT8</accession>
<name>A0A8H3LQT8_9GLOM</name>
<keyword evidence="2 3" id="KW-0040">ANK repeat</keyword>
<dbReference type="PROSITE" id="PS50297">
    <property type="entry name" value="ANK_REP_REGION"/>
    <property type="match status" value="2"/>
</dbReference>
<evidence type="ECO:0000313" key="4">
    <source>
        <dbReference type="EMBL" id="GES90821.1"/>
    </source>
</evidence>
<organism evidence="4 5">
    <name type="scientific">Rhizophagus clarus</name>
    <dbReference type="NCBI Taxonomy" id="94130"/>
    <lineage>
        <taxon>Eukaryota</taxon>
        <taxon>Fungi</taxon>
        <taxon>Fungi incertae sedis</taxon>
        <taxon>Mucoromycota</taxon>
        <taxon>Glomeromycotina</taxon>
        <taxon>Glomeromycetes</taxon>
        <taxon>Glomerales</taxon>
        <taxon>Glomeraceae</taxon>
        <taxon>Rhizophagus</taxon>
    </lineage>
</organism>
<dbReference type="EMBL" id="BLAL01000196">
    <property type="protein sequence ID" value="GES90821.1"/>
    <property type="molecule type" value="Genomic_DNA"/>
</dbReference>
<gene>
    <name evidence="4" type="ORF">RCL2_001764700</name>
</gene>
<dbReference type="SUPFAM" id="SSF48403">
    <property type="entry name" value="Ankyrin repeat"/>
    <property type="match status" value="1"/>
</dbReference>
<dbReference type="InterPro" id="IPR036770">
    <property type="entry name" value="Ankyrin_rpt-contain_sf"/>
</dbReference>
<dbReference type="PANTHER" id="PTHR24171:SF9">
    <property type="entry name" value="ANKYRIN REPEAT DOMAIN-CONTAINING PROTEIN 39"/>
    <property type="match status" value="1"/>
</dbReference>
<dbReference type="InterPro" id="IPR002110">
    <property type="entry name" value="Ankyrin_rpt"/>
</dbReference>
<feature type="repeat" description="ANK" evidence="3">
    <location>
        <begin position="67"/>
        <end position="99"/>
    </location>
</feature>
<evidence type="ECO:0000256" key="2">
    <source>
        <dbReference type="ARBA" id="ARBA00023043"/>
    </source>
</evidence>
<keyword evidence="1" id="KW-0677">Repeat</keyword>
<sequence length="189" mass="20985">MSAHNAHNHDGESCCSHSSTPNPYAQTLDELDFEKSIHYACLNNDINRVKTIISKKGGSVVNEIDSTGYASLHYAARKGYLDICRVLIDYGADVNAITPELLSTPLHRASTYNHSKVVSLLLSSGAKPELQDSDGKTCLHRACENGSKDVILTLKKLNDFESLLRIKDKNERIASEYCKLEEILKLFDD</sequence>
<dbReference type="PROSITE" id="PS50088">
    <property type="entry name" value="ANK_REPEAT"/>
    <property type="match status" value="2"/>
</dbReference>
<evidence type="ECO:0000313" key="5">
    <source>
        <dbReference type="Proteomes" id="UP000615446"/>
    </source>
</evidence>
<dbReference type="OrthoDB" id="194358at2759"/>
<proteinExistence type="predicted"/>
<dbReference type="Proteomes" id="UP000615446">
    <property type="component" value="Unassembled WGS sequence"/>
</dbReference>
<feature type="repeat" description="ANK" evidence="3">
    <location>
        <begin position="101"/>
        <end position="133"/>
    </location>
</feature>
<protein>
    <submittedName>
        <fullName evidence="4">Ankyrin repeat domain-containing protein 39</fullName>
    </submittedName>
</protein>
<reference evidence="4" key="1">
    <citation type="submission" date="2019-10" db="EMBL/GenBank/DDBJ databases">
        <title>Conservation and host-specific expression of non-tandemly repeated heterogenous ribosome RNA gene in arbuscular mycorrhizal fungi.</title>
        <authorList>
            <person name="Maeda T."/>
            <person name="Kobayashi Y."/>
            <person name="Nakagawa T."/>
            <person name="Ezawa T."/>
            <person name="Yamaguchi K."/>
            <person name="Bino T."/>
            <person name="Nishimoto Y."/>
            <person name="Shigenobu S."/>
            <person name="Kawaguchi M."/>
        </authorList>
    </citation>
    <scope>NUCLEOTIDE SEQUENCE</scope>
    <source>
        <strain evidence="4">HR1</strain>
    </source>
</reference>
<dbReference type="SMART" id="SM00248">
    <property type="entry name" value="ANK"/>
    <property type="match status" value="4"/>
</dbReference>
<dbReference type="AlphaFoldDB" id="A0A8H3LQT8"/>
<dbReference type="Gene3D" id="1.25.40.20">
    <property type="entry name" value="Ankyrin repeat-containing domain"/>
    <property type="match status" value="2"/>
</dbReference>